<dbReference type="OrthoDB" id="198787at2759"/>
<gene>
    <name evidence="4" type="primary">mtx1</name>
    <name evidence="4" type="ORF">DBV05_g291</name>
</gene>
<dbReference type="PANTHER" id="PTHR12289">
    <property type="entry name" value="METAXIN RELATED"/>
    <property type="match status" value="1"/>
</dbReference>
<feature type="domain" description="Metaxin glutathione S-transferase" evidence="2">
    <location>
        <begin position="249"/>
        <end position="319"/>
    </location>
</feature>
<dbReference type="Pfam" id="PF10806">
    <property type="entry name" value="SAM35"/>
    <property type="match status" value="1"/>
</dbReference>
<organism evidence="4 5">
    <name type="scientific">Lasiodiplodia theobromae</name>
    <dbReference type="NCBI Taxonomy" id="45133"/>
    <lineage>
        <taxon>Eukaryota</taxon>
        <taxon>Fungi</taxon>
        <taxon>Dikarya</taxon>
        <taxon>Ascomycota</taxon>
        <taxon>Pezizomycotina</taxon>
        <taxon>Dothideomycetes</taxon>
        <taxon>Dothideomycetes incertae sedis</taxon>
        <taxon>Botryosphaeriales</taxon>
        <taxon>Botryosphaeriaceae</taxon>
        <taxon>Lasiodiplodia</taxon>
    </lineage>
</organism>
<accession>A0A5N5DTP7</accession>
<dbReference type="GO" id="GO:0007005">
    <property type="term" value="P:mitochondrion organization"/>
    <property type="evidence" value="ECO:0007669"/>
    <property type="project" value="TreeGrafter"/>
</dbReference>
<evidence type="ECO:0000259" key="3">
    <source>
        <dbReference type="Pfam" id="PF17172"/>
    </source>
</evidence>
<evidence type="ECO:0000256" key="1">
    <source>
        <dbReference type="SAM" id="MobiDB-lite"/>
    </source>
</evidence>
<feature type="compositionally biased region" description="Low complexity" evidence="1">
    <location>
        <begin position="10"/>
        <end position="24"/>
    </location>
</feature>
<dbReference type="Pfam" id="PF17172">
    <property type="entry name" value="GST_N_4"/>
    <property type="match status" value="1"/>
</dbReference>
<dbReference type="InterPro" id="IPR012336">
    <property type="entry name" value="Thioredoxin-like_fold"/>
</dbReference>
<feature type="region of interest" description="Disordered" evidence="1">
    <location>
        <begin position="1"/>
        <end position="32"/>
    </location>
</feature>
<dbReference type="EMBL" id="VCHE01000001">
    <property type="protein sequence ID" value="KAB2581127.1"/>
    <property type="molecule type" value="Genomic_DNA"/>
</dbReference>
<comment type="caution">
    <text evidence="4">The sequence shown here is derived from an EMBL/GenBank/DDBJ whole genome shotgun (WGS) entry which is preliminary data.</text>
</comment>
<proteinExistence type="predicted"/>
<evidence type="ECO:0000259" key="2">
    <source>
        <dbReference type="Pfam" id="PF17171"/>
    </source>
</evidence>
<dbReference type="Pfam" id="PF17171">
    <property type="entry name" value="GST_C_6"/>
    <property type="match status" value="1"/>
</dbReference>
<dbReference type="InterPro" id="IPR033468">
    <property type="entry name" value="Metaxin_GST"/>
</dbReference>
<dbReference type="InterPro" id="IPR021211">
    <property type="entry name" value="SAM35"/>
</dbReference>
<keyword evidence="5" id="KW-1185">Reference proteome</keyword>
<dbReference type="GO" id="GO:0001401">
    <property type="term" value="C:SAM complex"/>
    <property type="evidence" value="ECO:0007669"/>
    <property type="project" value="TreeGrafter"/>
</dbReference>
<reference evidence="4 5" key="1">
    <citation type="journal article" date="2019" name="Sci. Rep.">
        <title>A multi-omics analysis of the grapevine pathogen Lasiodiplodia theobromae reveals that temperature affects the expression of virulence- and pathogenicity-related genes.</title>
        <authorList>
            <person name="Felix C."/>
            <person name="Meneses R."/>
            <person name="Goncalves M.F.M."/>
            <person name="Tilleman L."/>
            <person name="Duarte A.S."/>
            <person name="Jorrin-Novo J.V."/>
            <person name="Van de Peer Y."/>
            <person name="Deforce D."/>
            <person name="Van Nieuwerburgh F."/>
            <person name="Esteves A.C."/>
            <person name="Alves A."/>
        </authorList>
    </citation>
    <scope>NUCLEOTIDE SEQUENCE [LARGE SCALE GENOMIC DNA]</scope>
    <source>
        <strain evidence="4 5">LA-SOL3</strain>
    </source>
</reference>
<evidence type="ECO:0000313" key="4">
    <source>
        <dbReference type="EMBL" id="KAB2581127.1"/>
    </source>
</evidence>
<protein>
    <submittedName>
        <fullName evidence="4">Metaxin-1</fullName>
    </submittedName>
</protein>
<dbReference type="AlphaFoldDB" id="A0A5N5DTP7"/>
<name>A0A5N5DTP7_9PEZI</name>
<dbReference type="Proteomes" id="UP000325902">
    <property type="component" value="Unassembled WGS sequence"/>
</dbReference>
<evidence type="ECO:0000313" key="5">
    <source>
        <dbReference type="Proteomes" id="UP000325902"/>
    </source>
</evidence>
<dbReference type="InterPro" id="IPR050931">
    <property type="entry name" value="Mito_Protein_Transport_Metaxin"/>
</dbReference>
<dbReference type="PANTHER" id="PTHR12289:SF44">
    <property type="entry name" value="OUTER MEMBRANE PROTEIN (SAM35), PUTATIVE (AFU_ORTHOLOGUE AFUA_1G13180)-RELATED"/>
    <property type="match status" value="1"/>
</dbReference>
<sequence>MPPKDDPDATSQPKPTQQQQPKPSGSRSAFSSITTVPAPVKRLFDKFPLVTYSANELPLRAPRERQRHQLYIFTTEDGALRGEASFNPSCLKWQSPGADRSGCLQTYFKFSGVDFVTVASSNHASPSGALPFLLPGGANASVLDQPHVVPSGKLQKWVMDNGSTPVEEPDDDRFEAYMSLLDHDIRRAWLYTLYLTRNFDAVAQPLYIDSASSNAVVRASIARELRAAAQTELLKHGAVVDAETIYSAAEDALRALESALGTDKWFFGAARPGLFDASVFAYTHLLLTQDLGGAGGWAKSSLGDAVRARQRLVRHQERIYEAFFHQGA</sequence>
<feature type="domain" description="Thioredoxin-like fold" evidence="3">
    <location>
        <begin position="104"/>
        <end position="197"/>
    </location>
</feature>